<dbReference type="PANTHER" id="PTHR36766">
    <property type="entry name" value="PLANT BROAD-SPECTRUM MILDEW RESISTANCE PROTEIN RPW8"/>
    <property type="match status" value="1"/>
</dbReference>
<keyword evidence="3" id="KW-1185">Reference proteome</keyword>
<dbReference type="AlphaFoldDB" id="A0A392QP00"/>
<dbReference type="SUPFAM" id="SSF52540">
    <property type="entry name" value="P-loop containing nucleoside triphosphate hydrolases"/>
    <property type="match status" value="1"/>
</dbReference>
<sequence length="120" mass="13429">VVVTTRSKTVSQTIGVRVPYVLKGLNLEISWSLLKKIAFGDDTIEVDETIESIGKEIAEKCSGVPLTIKSLGGMLQSKSEEKEWKDVLQGDFWKLCEDKDSILPVLKLSYDNLSPQQRMN</sequence>
<dbReference type="InterPro" id="IPR042197">
    <property type="entry name" value="Apaf_helical"/>
</dbReference>
<dbReference type="PANTHER" id="PTHR36766:SF40">
    <property type="entry name" value="DISEASE RESISTANCE PROTEIN RGA3"/>
    <property type="match status" value="1"/>
</dbReference>
<reference evidence="2 3" key="1">
    <citation type="journal article" date="2018" name="Front. Plant Sci.">
        <title>Red Clover (Trifolium pratense) and Zigzag Clover (T. medium) - A Picture of Genomic Similarities and Differences.</title>
        <authorList>
            <person name="Dluhosova J."/>
            <person name="Istvanek J."/>
            <person name="Nedelnik J."/>
            <person name="Repkova J."/>
        </authorList>
    </citation>
    <scope>NUCLEOTIDE SEQUENCE [LARGE SCALE GENOMIC DNA]</scope>
    <source>
        <strain evidence="3">cv. 10/8</strain>
        <tissue evidence="2">Leaf</tissue>
    </source>
</reference>
<evidence type="ECO:0000256" key="1">
    <source>
        <dbReference type="ARBA" id="ARBA00022821"/>
    </source>
</evidence>
<feature type="non-terminal residue" evidence="2">
    <location>
        <position position="1"/>
    </location>
</feature>
<dbReference type="GO" id="GO:0043531">
    <property type="term" value="F:ADP binding"/>
    <property type="evidence" value="ECO:0007669"/>
    <property type="project" value="InterPro"/>
</dbReference>
<dbReference type="Gene3D" id="1.10.8.430">
    <property type="entry name" value="Helical domain of apoptotic protease-activating factors"/>
    <property type="match status" value="1"/>
</dbReference>
<comment type="caution">
    <text evidence="2">The sequence shown here is derived from an EMBL/GenBank/DDBJ whole genome shotgun (WGS) entry which is preliminary data.</text>
</comment>
<name>A0A392QP00_9FABA</name>
<evidence type="ECO:0000313" key="2">
    <source>
        <dbReference type="EMBL" id="MCI25266.1"/>
    </source>
</evidence>
<dbReference type="FunFam" id="1.10.8.430:FF:000003">
    <property type="entry name" value="Probable disease resistance protein At5g66910"/>
    <property type="match status" value="1"/>
</dbReference>
<organism evidence="2 3">
    <name type="scientific">Trifolium medium</name>
    <dbReference type="NCBI Taxonomy" id="97028"/>
    <lineage>
        <taxon>Eukaryota</taxon>
        <taxon>Viridiplantae</taxon>
        <taxon>Streptophyta</taxon>
        <taxon>Embryophyta</taxon>
        <taxon>Tracheophyta</taxon>
        <taxon>Spermatophyta</taxon>
        <taxon>Magnoliopsida</taxon>
        <taxon>eudicotyledons</taxon>
        <taxon>Gunneridae</taxon>
        <taxon>Pentapetalae</taxon>
        <taxon>rosids</taxon>
        <taxon>fabids</taxon>
        <taxon>Fabales</taxon>
        <taxon>Fabaceae</taxon>
        <taxon>Papilionoideae</taxon>
        <taxon>50 kb inversion clade</taxon>
        <taxon>NPAAA clade</taxon>
        <taxon>Hologalegina</taxon>
        <taxon>IRL clade</taxon>
        <taxon>Trifolieae</taxon>
        <taxon>Trifolium</taxon>
    </lineage>
</organism>
<dbReference type="GO" id="GO:0006952">
    <property type="term" value="P:defense response"/>
    <property type="evidence" value="ECO:0007669"/>
    <property type="project" value="UniProtKB-KW"/>
</dbReference>
<proteinExistence type="predicted"/>
<dbReference type="InterPro" id="IPR027417">
    <property type="entry name" value="P-loop_NTPase"/>
</dbReference>
<dbReference type="EMBL" id="LXQA010146239">
    <property type="protein sequence ID" value="MCI25266.1"/>
    <property type="molecule type" value="Genomic_DNA"/>
</dbReference>
<accession>A0A392QP00</accession>
<protein>
    <submittedName>
        <fullName evidence="2">CC-NBS-LRR resistance protein</fullName>
    </submittedName>
</protein>
<keyword evidence="1" id="KW-0611">Plant defense</keyword>
<dbReference type="Proteomes" id="UP000265520">
    <property type="component" value="Unassembled WGS sequence"/>
</dbReference>
<evidence type="ECO:0000313" key="3">
    <source>
        <dbReference type="Proteomes" id="UP000265520"/>
    </source>
</evidence>